<dbReference type="GO" id="GO:0005829">
    <property type="term" value="C:cytosol"/>
    <property type="evidence" value="ECO:0007669"/>
    <property type="project" value="TreeGrafter"/>
</dbReference>
<organism evidence="3 4">
    <name type="scientific">Imshaugia aleurites</name>
    <dbReference type="NCBI Taxonomy" id="172621"/>
    <lineage>
        <taxon>Eukaryota</taxon>
        <taxon>Fungi</taxon>
        <taxon>Dikarya</taxon>
        <taxon>Ascomycota</taxon>
        <taxon>Pezizomycotina</taxon>
        <taxon>Lecanoromycetes</taxon>
        <taxon>OSLEUM clade</taxon>
        <taxon>Lecanoromycetidae</taxon>
        <taxon>Lecanorales</taxon>
        <taxon>Lecanorineae</taxon>
        <taxon>Parmeliaceae</taxon>
        <taxon>Imshaugia</taxon>
    </lineage>
</organism>
<sequence length="1028" mass="112677">MLIGFSETLRASLRERGIESLHGDGVNVSSEAIFEPPCSIKWMTIESNFQLGAFSYAVSGYYSCVSIGRYTSIGEEVQIGRASHPTTWVSTSPFFYLQEPLFKVGDRFEASDQYASYAAPSRPGAVSTVFKPVRIGNDVYIGHGAMIMPGVTIGDGAVVGAYAVVTKNVPSYAIVAGNPARLVRFRMDPMIFAQLLHLQWWRFAPWQLSDIDFSDPAAAIEGIKDCLVASGVLIMTSDMHSILDLQTGRRLNSAADITIADKVWLGYESTIMKGASVGTGSIIGYRSIVRGVIPNNSLAVGAPARVVKTGERNPVMDDPYFALLEHPGLRIFDIKGATIEHMTELFDQVVYEKACLQSFPSIDDAYAHWLVKGRRQGLEYAVGKDTLLKVVLKAKDEFELIDLWITYHARIVGYENIIVMDCGSTDPLYIAKLATWSRIVLVLRYDKFYNLLHATLMNKEIFSLLADNAKYITILDADEFLFGRSGLDFSPSFVKDALRESEMKVVCGIWVPCQFRTQDEVEDIPTTWSVNITLDTIKGCSFAGKAIVLGSNIFPHEVLGHNLHHIAAYDYVEDESFGKIFVMHLTLPSRLKGRRSLKKVLAHFSLKMEDDVIARSEIMKIAENDEVPLNIRQYAKEYLATSAKGTEHVQLPSVGTVDILSYNPQHLPLLSKMLAGIAGASNPEPLGVTAPLRGTCGRRTSTAVWGLLLGSLAFYNAATADDSNLNLIVPLQDASPRLRFHVGGIGSDGQPLVLPELPQVPGLPSPWYLAQWQQTSYLKPSDLKPVLTATGQRYEAKTADGHSALTIEQQGHGYAYTLSETDGKLTSGGGANLFLVTQTKPANFGAPILLQLSGRVTEASISYAAPDAKATGAVQAMAFVGLGLKFDGAAFGVGDKFIFMQVPITVSRSMPEGPGYICQMVEGHLQVVLYGAAVKEEPFMAQKEAWTHRYDLSTFVKDLVTKPYSCEGHLLDWPQPQRDPSHWHLAGLYVGLEVQNHDFRKGVSHAQPQGHATEGLELTGLSVTKGMQ</sequence>
<evidence type="ECO:0000313" key="4">
    <source>
        <dbReference type="Proteomes" id="UP000664534"/>
    </source>
</evidence>
<evidence type="ECO:0000256" key="2">
    <source>
        <dbReference type="ARBA" id="ARBA00022679"/>
    </source>
</evidence>
<comment type="caution">
    <text evidence="3">The sequence shown here is derived from an EMBL/GenBank/DDBJ whole genome shotgun (WGS) entry which is preliminary data.</text>
</comment>
<dbReference type="InterPro" id="IPR018357">
    <property type="entry name" value="Hexapep_transf_CS"/>
</dbReference>
<proteinExistence type="inferred from homology"/>
<evidence type="ECO:0000256" key="1">
    <source>
        <dbReference type="ARBA" id="ARBA00007274"/>
    </source>
</evidence>
<reference evidence="3" key="1">
    <citation type="submission" date="2021-03" db="EMBL/GenBank/DDBJ databases">
        <authorList>
            <person name="Tagirdzhanova G."/>
        </authorList>
    </citation>
    <scope>NUCLEOTIDE SEQUENCE</scope>
</reference>
<dbReference type="CDD" id="cd04647">
    <property type="entry name" value="LbH_MAT_like"/>
    <property type="match status" value="1"/>
</dbReference>
<protein>
    <submittedName>
        <fullName evidence="3">Uncharacterized protein</fullName>
    </submittedName>
</protein>
<dbReference type="PANTHER" id="PTHR23416:SF23">
    <property type="entry name" value="ACETYLTRANSFERASE C18B11.09C-RELATED"/>
    <property type="match status" value="1"/>
</dbReference>
<dbReference type="SUPFAM" id="SSF51161">
    <property type="entry name" value="Trimeric LpxA-like enzymes"/>
    <property type="match status" value="2"/>
</dbReference>
<comment type="similarity">
    <text evidence="1">Belongs to the transferase hexapeptide repeat family.</text>
</comment>
<keyword evidence="4" id="KW-1185">Reference proteome</keyword>
<dbReference type="EMBL" id="CAJPDT010000285">
    <property type="protein sequence ID" value="CAF9942874.1"/>
    <property type="molecule type" value="Genomic_DNA"/>
</dbReference>
<dbReference type="InterPro" id="IPR051159">
    <property type="entry name" value="Hexapeptide_acetyltransf"/>
</dbReference>
<dbReference type="Gene3D" id="2.160.10.10">
    <property type="entry name" value="Hexapeptide repeat proteins"/>
    <property type="match status" value="2"/>
</dbReference>
<evidence type="ECO:0000313" key="3">
    <source>
        <dbReference type="EMBL" id="CAF9942874.1"/>
    </source>
</evidence>
<dbReference type="Proteomes" id="UP000664534">
    <property type="component" value="Unassembled WGS sequence"/>
</dbReference>
<dbReference type="OrthoDB" id="25818at2759"/>
<dbReference type="PANTHER" id="PTHR23416">
    <property type="entry name" value="SIALIC ACID SYNTHASE-RELATED"/>
    <property type="match status" value="1"/>
</dbReference>
<accession>A0A8H3PKL9</accession>
<dbReference type="AlphaFoldDB" id="A0A8H3PKL9"/>
<dbReference type="InterPro" id="IPR011004">
    <property type="entry name" value="Trimer_LpxA-like_sf"/>
</dbReference>
<dbReference type="Pfam" id="PF00132">
    <property type="entry name" value="Hexapep"/>
    <property type="match status" value="1"/>
</dbReference>
<keyword evidence="2" id="KW-0808">Transferase</keyword>
<dbReference type="GO" id="GO:0008374">
    <property type="term" value="F:O-acyltransferase activity"/>
    <property type="evidence" value="ECO:0007669"/>
    <property type="project" value="TreeGrafter"/>
</dbReference>
<name>A0A8H3PKL9_9LECA</name>
<dbReference type="InterPro" id="IPR001451">
    <property type="entry name" value="Hexapep"/>
</dbReference>
<dbReference type="CDD" id="cd03349">
    <property type="entry name" value="LbH_XAT"/>
    <property type="match status" value="1"/>
</dbReference>
<gene>
    <name evidence="3" type="ORF">IMSHALPRED_005267</name>
</gene>
<dbReference type="PROSITE" id="PS00101">
    <property type="entry name" value="HEXAPEP_TRANSFERASES"/>
    <property type="match status" value="2"/>
</dbReference>